<name>D8QJM6_SCHCM</name>
<dbReference type="AlphaFoldDB" id="D8QJM6"/>
<dbReference type="InParanoid" id="D8QJM6"/>
<sequence length="179" mass="20155">MTAVPGGRAVDWSGILLRRNAGRDSTLVDVYQGKAGLVSTHSLGPPKDSQDVIDDAQTRDQVPKSSLLSLPQGVSLRAWMHHRAAKQGSDKLPLRLPAEEFLGLVTSFRALSPSASQWPTRGEWGVEENKYMLELAVAFERGEAEIPMESAWKDRLRKSEPQQPRFRLLQERSLERRRR</sequence>
<evidence type="ECO:0000256" key="1">
    <source>
        <dbReference type="SAM" id="MobiDB-lite"/>
    </source>
</evidence>
<reference evidence="2 3" key="1">
    <citation type="journal article" date="2010" name="Nat. Biotechnol.">
        <title>Genome sequence of the model mushroom Schizophyllum commune.</title>
        <authorList>
            <person name="Ohm R.A."/>
            <person name="de Jong J.F."/>
            <person name="Lugones L.G."/>
            <person name="Aerts A."/>
            <person name="Kothe E."/>
            <person name="Stajich J.E."/>
            <person name="de Vries R.P."/>
            <person name="Record E."/>
            <person name="Levasseur A."/>
            <person name="Baker S.E."/>
            <person name="Bartholomew K.A."/>
            <person name="Coutinho P.M."/>
            <person name="Erdmann S."/>
            <person name="Fowler T.J."/>
            <person name="Gathman A.C."/>
            <person name="Lombard V."/>
            <person name="Henrissat B."/>
            <person name="Knabe N."/>
            <person name="Kuees U."/>
            <person name="Lilly W.W."/>
            <person name="Lindquist E."/>
            <person name="Lucas S."/>
            <person name="Magnuson J.K."/>
            <person name="Piumi F."/>
            <person name="Raudaskoski M."/>
            <person name="Salamov A."/>
            <person name="Schmutz J."/>
            <person name="Schwarze F.W.M.R."/>
            <person name="vanKuyk P.A."/>
            <person name="Horton J.S."/>
            <person name="Grigoriev I.V."/>
            <person name="Woesten H.A.B."/>
        </authorList>
    </citation>
    <scope>NUCLEOTIDE SEQUENCE [LARGE SCALE GENOMIC DNA]</scope>
    <source>
        <strain evidence="3">H4-8 / FGSC 9210</strain>
    </source>
</reference>
<feature type="compositionally biased region" description="Basic and acidic residues" evidence="1">
    <location>
        <begin position="168"/>
        <end position="179"/>
    </location>
</feature>
<evidence type="ECO:0000313" key="2">
    <source>
        <dbReference type="EMBL" id="EFI92121.1"/>
    </source>
</evidence>
<feature type="region of interest" description="Disordered" evidence="1">
    <location>
        <begin position="155"/>
        <end position="179"/>
    </location>
</feature>
<protein>
    <submittedName>
        <fullName evidence="2">Uncharacterized protein</fullName>
    </submittedName>
</protein>
<dbReference type="VEuPathDB" id="FungiDB:SCHCODRAFT_02506819"/>
<gene>
    <name evidence="2" type="ORF">SCHCODRAFT_238329</name>
</gene>
<evidence type="ECO:0000313" key="3">
    <source>
        <dbReference type="Proteomes" id="UP000007431"/>
    </source>
</evidence>
<proteinExistence type="predicted"/>
<dbReference type="EMBL" id="GL377314">
    <property type="protein sequence ID" value="EFI92121.1"/>
    <property type="molecule type" value="Genomic_DNA"/>
</dbReference>
<keyword evidence="3" id="KW-1185">Reference proteome</keyword>
<dbReference type="HOGENOM" id="CLU_1504288_0_0_1"/>
<dbReference type="Proteomes" id="UP000007431">
    <property type="component" value="Unassembled WGS sequence"/>
</dbReference>
<organism evidence="3">
    <name type="scientific">Schizophyllum commune (strain H4-8 / FGSC 9210)</name>
    <name type="common">Split gill fungus</name>
    <dbReference type="NCBI Taxonomy" id="578458"/>
    <lineage>
        <taxon>Eukaryota</taxon>
        <taxon>Fungi</taxon>
        <taxon>Dikarya</taxon>
        <taxon>Basidiomycota</taxon>
        <taxon>Agaricomycotina</taxon>
        <taxon>Agaricomycetes</taxon>
        <taxon>Agaricomycetidae</taxon>
        <taxon>Agaricales</taxon>
        <taxon>Schizophyllaceae</taxon>
        <taxon>Schizophyllum</taxon>
    </lineage>
</organism>
<accession>D8QJM6</accession>